<protein>
    <submittedName>
        <fullName evidence="1">Uncharacterized protein</fullName>
    </submittedName>
</protein>
<accession>A0ACB9ZVG0</accession>
<proteinExistence type="predicted"/>
<evidence type="ECO:0000313" key="1">
    <source>
        <dbReference type="EMBL" id="KAI5652600.1"/>
    </source>
</evidence>
<organism evidence="1 2">
    <name type="scientific">Catharanthus roseus</name>
    <name type="common">Madagascar periwinkle</name>
    <name type="synonym">Vinca rosea</name>
    <dbReference type="NCBI Taxonomy" id="4058"/>
    <lineage>
        <taxon>Eukaryota</taxon>
        <taxon>Viridiplantae</taxon>
        <taxon>Streptophyta</taxon>
        <taxon>Embryophyta</taxon>
        <taxon>Tracheophyta</taxon>
        <taxon>Spermatophyta</taxon>
        <taxon>Magnoliopsida</taxon>
        <taxon>eudicotyledons</taxon>
        <taxon>Gunneridae</taxon>
        <taxon>Pentapetalae</taxon>
        <taxon>asterids</taxon>
        <taxon>lamiids</taxon>
        <taxon>Gentianales</taxon>
        <taxon>Apocynaceae</taxon>
        <taxon>Rauvolfioideae</taxon>
        <taxon>Vinceae</taxon>
        <taxon>Catharanthinae</taxon>
        <taxon>Catharanthus</taxon>
    </lineage>
</organism>
<gene>
    <name evidence="1" type="ORF">M9H77_29787</name>
</gene>
<dbReference type="Proteomes" id="UP001060085">
    <property type="component" value="Linkage Group LG07"/>
</dbReference>
<evidence type="ECO:0000313" key="2">
    <source>
        <dbReference type="Proteomes" id="UP001060085"/>
    </source>
</evidence>
<dbReference type="EMBL" id="CM044707">
    <property type="protein sequence ID" value="KAI5652600.1"/>
    <property type="molecule type" value="Genomic_DNA"/>
</dbReference>
<comment type="caution">
    <text evidence="1">The sequence shown here is derived from an EMBL/GenBank/DDBJ whole genome shotgun (WGS) entry which is preliminary data.</text>
</comment>
<sequence length="176" mass="20217">MTSYSSVYLPEAQIEEAATFYSYYFEPHVSTKAKDPPRNDEGDQLEVRESGLSICNGQGRAYSKSTTRYLDDKEYKAAMNYILLNYDEVEAYIMFHTQERGSGGLTYKSSVRVKESDWWAVIKSRPRMLNVLLVDVPFQELVDIAETSRIDVDIQDIGTLISRVGRIIIGRYSREE</sequence>
<reference evidence="2" key="1">
    <citation type="journal article" date="2023" name="Nat. Plants">
        <title>Single-cell RNA sequencing provides a high-resolution roadmap for understanding the multicellular compartmentation of specialized metabolism.</title>
        <authorList>
            <person name="Sun S."/>
            <person name="Shen X."/>
            <person name="Li Y."/>
            <person name="Li Y."/>
            <person name="Wang S."/>
            <person name="Li R."/>
            <person name="Zhang H."/>
            <person name="Shen G."/>
            <person name="Guo B."/>
            <person name="Wei J."/>
            <person name="Xu J."/>
            <person name="St-Pierre B."/>
            <person name="Chen S."/>
            <person name="Sun C."/>
        </authorList>
    </citation>
    <scope>NUCLEOTIDE SEQUENCE [LARGE SCALE GENOMIC DNA]</scope>
</reference>
<keyword evidence="2" id="KW-1185">Reference proteome</keyword>
<name>A0ACB9ZVG0_CATRO</name>